<dbReference type="InterPro" id="IPR052155">
    <property type="entry name" value="Biofilm_reg_signaling"/>
</dbReference>
<dbReference type="RefSeq" id="WP_147044656.1">
    <property type="nucleotide sequence ID" value="NZ_BJZV01000001.1"/>
</dbReference>
<dbReference type="InterPro" id="IPR001633">
    <property type="entry name" value="EAL_dom"/>
</dbReference>
<dbReference type="CDD" id="cd17574">
    <property type="entry name" value="REC_OmpR"/>
    <property type="match status" value="1"/>
</dbReference>
<dbReference type="Pfam" id="PF00990">
    <property type="entry name" value="GGDEF"/>
    <property type="match status" value="1"/>
</dbReference>
<dbReference type="PANTHER" id="PTHR44757:SF2">
    <property type="entry name" value="BIOFILM ARCHITECTURE MAINTENANCE PROTEIN MBAA"/>
    <property type="match status" value="1"/>
</dbReference>
<reference evidence="5 6" key="1">
    <citation type="submission" date="2019-07" db="EMBL/GenBank/DDBJ databases">
        <title>Whole genome shotgun sequence of Methylobacterium gnaphalii NBRC 107716.</title>
        <authorList>
            <person name="Hosoyama A."/>
            <person name="Uohara A."/>
            <person name="Ohji S."/>
            <person name="Ichikawa N."/>
        </authorList>
    </citation>
    <scope>NUCLEOTIDE SEQUENCE [LARGE SCALE GENOMIC DNA]</scope>
    <source>
        <strain evidence="5 6">NBRC 107716</strain>
    </source>
</reference>
<dbReference type="PANTHER" id="PTHR44757">
    <property type="entry name" value="DIGUANYLATE CYCLASE DGCP"/>
    <property type="match status" value="1"/>
</dbReference>
<keyword evidence="6" id="KW-1185">Reference proteome</keyword>
<evidence type="ECO:0000259" key="4">
    <source>
        <dbReference type="PROSITE" id="PS50887"/>
    </source>
</evidence>
<accession>A0A512JED4</accession>
<proteinExistence type="predicted"/>
<dbReference type="InterPro" id="IPR043128">
    <property type="entry name" value="Rev_trsase/Diguanyl_cyclase"/>
</dbReference>
<dbReference type="Pfam" id="PF00072">
    <property type="entry name" value="Response_reg"/>
    <property type="match status" value="1"/>
</dbReference>
<dbReference type="CDD" id="cd01949">
    <property type="entry name" value="GGDEF"/>
    <property type="match status" value="1"/>
</dbReference>
<dbReference type="Pfam" id="PF00563">
    <property type="entry name" value="EAL"/>
    <property type="match status" value="1"/>
</dbReference>
<keyword evidence="1" id="KW-0597">Phosphoprotein</keyword>
<name>A0A512JED4_9HYPH</name>
<evidence type="ECO:0000256" key="1">
    <source>
        <dbReference type="PROSITE-ProRule" id="PRU00169"/>
    </source>
</evidence>
<dbReference type="Gene3D" id="3.40.50.2300">
    <property type="match status" value="1"/>
</dbReference>
<dbReference type="GO" id="GO:0000160">
    <property type="term" value="P:phosphorelay signal transduction system"/>
    <property type="evidence" value="ECO:0007669"/>
    <property type="project" value="InterPro"/>
</dbReference>
<dbReference type="AlphaFoldDB" id="A0A512JED4"/>
<dbReference type="InterPro" id="IPR011006">
    <property type="entry name" value="CheY-like_superfamily"/>
</dbReference>
<dbReference type="OrthoDB" id="9814202at2"/>
<dbReference type="InterPro" id="IPR000160">
    <property type="entry name" value="GGDEF_dom"/>
</dbReference>
<dbReference type="SUPFAM" id="SSF52172">
    <property type="entry name" value="CheY-like"/>
    <property type="match status" value="1"/>
</dbReference>
<dbReference type="Gene3D" id="3.30.70.270">
    <property type="match status" value="1"/>
</dbReference>
<protein>
    <recommendedName>
        <fullName evidence="7">GGDEF domain-containing response regulator</fullName>
    </recommendedName>
</protein>
<dbReference type="PROSITE" id="PS50887">
    <property type="entry name" value="GGDEF"/>
    <property type="match status" value="1"/>
</dbReference>
<evidence type="ECO:0000313" key="6">
    <source>
        <dbReference type="Proteomes" id="UP000321750"/>
    </source>
</evidence>
<dbReference type="NCBIfam" id="TIGR00254">
    <property type="entry name" value="GGDEF"/>
    <property type="match status" value="1"/>
</dbReference>
<dbReference type="Proteomes" id="UP000321750">
    <property type="component" value="Unassembled WGS sequence"/>
</dbReference>
<gene>
    <name evidence="5" type="ORF">MGN01_01530</name>
</gene>
<evidence type="ECO:0000259" key="3">
    <source>
        <dbReference type="PROSITE" id="PS50883"/>
    </source>
</evidence>
<feature type="domain" description="GGDEF" evidence="4">
    <location>
        <begin position="236"/>
        <end position="369"/>
    </location>
</feature>
<dbReference type="SUPFAM" id="SSF55073">
    <property type="entry name" value="Nucleotide cyclase"/>
    <property type="match status" value="1"/>
</dbReference>
<comment type="caution">
    <text evidence="5">The sequence shown here is derived from an EMBL/GenBank/DDBJ whole genome shotgun (WGS) entry which is preliminary data.</text>
</comment>
<dbReference type="Gene3D" id="3.20.20.450">
    <property type="entry name" value="EAL domain"/>
    <property type="match status" value="1"/>
</dbReference>
<evidence type="ECO:0008006" key="7">
    <source>
        <dbReference type="Google" id="ProtNLM"/>
    </source>
</evidence>
<dbReference type="PROSITE" id="PS50883">
    <property type="entry name" value="EAL"/>
    <property type="match status" value="1"/>
</dbReference>
<feature type="domain" description="EAL" evidence="3">
    <location>
        <begin position="378"/>
        <end position="628"/>
    </location>
</feature>
<dbReference type="InterPro" id="IPR035919">
    <property type="entry name" value="EAL_sf"/>
</dbReference>
<dbReference type="SMART" id="SM00448">
    <property type="entry name" value="REC"/>
    <property type="match status" value="1"/>
</dbReference>
<feature type="domain" description="Response regulatory" evidence="2">
    <location>
        <begin position="30"/>
        <end position="146"/>
    </location>
</feature>
<sequence>MNFRDNLAIDQRSLADEAAAPVMEAERPARLLIVDDIADNRTILLRRFARRGFEVAEADGGARALQMIEQGSYDVILLDVMMPEIDGIAVLKTIRAKYSPLQLPVIMVTAKSESENIVEALNLEANDYVTKPVDFEVALARVNAQVDRKRAEEKVASAAHALRVVNDQLELRVEERTRELVEINQQLQGEIVQRQQSEARSRFLAFHDPLTGLPNRRQFREELVSGLAAASSEAGQSVAILFIDLDGFKGINDTLGHSIGDMLLQAVGEEFRGVMRRSDRIARLGGDEFAVLQVGNRQPEDAIALAKRLIEIASRERHIHGHLTTIGASIGIVISAGAGDDPEALLKSADLAMYRAKVEGRGTFRIFDPAMDAHVQARRALEFDLRNAQTLGQFEVYYQPQISLSTRKVTGFEALLRWRHPTRGMVSPAEFIPLAEEIGLIVPIGDWVLRKACQEAAGWPNALSVAVNVSSVQFLRGSLVPSVVSALSNSGLPAERLEIEITESVLLQKTDKNIDTLNQLRALGVRISMDDFGTGYSSLSYLRMFQFDKIKIDRSFVEDVTSSRDCSAIVSAILGLGSSFGIPTIAEGVETEEQLSHLSGEGCTEVQGRFFSMPIDAQEVRRIIERIGV</sequence>
<dbReference type="CDD" id="cd01948">
    <property type="entry name" value="EAL"/>
    <property type="match status" value="1"/>
</dbReference>
<dbReference type="InterPro" id="IPR029787">
    <property type="entry name" value="Nucleotide_cyclase"/>
</dbReference>
<dbReference type="PROSITE" id="PS50110">
    <property type="entry name" value="RESPONSE_REGULATORY"/>
    <property type="match status" value="1"/>
</dbReference>
<organism evidence="5 6">
    <name type="scientific">Methylobacterium gnaphalii</name>
    <dbReference type="NCBI Taxonomy" id="1010610"/>
    <lineage>
        <taxon>Bacteria</taxon>
        <taxon>Pseudomonadati</taxon>
        <taxon>Pseudomonadota</taxon>
        <taxon>Alphaproteobacteria</taxon>
        <taxon>Hyphomicrobiales</taxon>
        <taxon>Methylobacteriaceae</taxon>
        <taxon>Methylobacterium</taxon>
    </lineage>
</organism>
<feature type="modified residue" description="4-aspartylphosphate" evidence="1">
    <location>
        <position position="79"/>
    </location>
</feature>
<evidence type="ECO:0000313" key="5">
    <source>
        <dbReference type="EMBL" id="GEP08308.1"/>
    </source>
</evidence>
<evidence type="ECO:0000259" key="2">
    <source>
        <dbReference type="PROSITE" id="PS50110"/>
    </source>
</evidence>
<dbReference type="SMART" id="SM00052">
    <property type="entry name" value="EAL"/>
    <property type="match status" value="1"/>
</dbReference>
<dbReference type="SUPFAM" id="SSF141868">
    <property type="entry name" value="EAL domain-like"/>
    <property type="match status" value="1"/>
</dbReference>
<dbReference type="InterPro" id="IPR001789">
    <property type="entry name" value="Sig_transdc_resp-reg_receiver"/>
</dbReference>
<dbReference type="SMART" id="SM00267">
    <property type="entry name" value="GGDEF"/>
    <property type="match status" value="1"/>
</dbReference>
<dbReference type="EMBL" id="BJZV01000001">
    <property type="protein sequence ID" value="GEP08308.1"/>
    <property type="molecule type" value="Genomic_DNA"/>
</dbReference>